<dbReference type="PANTHER" id="PTHR33112">
    <property type="entry name" value="DOMAIN PROTEIN, PUTATIVE-RELATED"/>
    <property type="match status" value="1"/>
</dbReference>
<comment type="caution">
    <text evidence="2">The sequence shown here is derived from an EMBL/GenBank/DDBJ whole genome shotgun (WGS) entry which is preliminary data.</text>
</comment>
<organism evidence="2 3">
    <name type="scientific">Diplodia intermedia</name>
    <dbReference type="NCBI Taxonomy" id="856260"/>
    <lineage>
        <taxon>Eukaryota</taxon>
        <taxon>Fungi</taxon>
        <taxon>Dikarya</taxon>
        <taxon>Ascomycota</taxon>
        <taxon>Pezizomycotina</taxon>
        <taxon>Dothideomycetes</taxon>
        <taxon>Dothideomycetes incertae sedis</taxon>
        <taxon>Botryosphaeriales</taxon>
        <taxon>Botryosphaeriaceae</taxon>
        <taxon>Diplodia</taxon>
    </lineage>
</organism>
<proteinExistence type="predicted"/>
<dbReference type="EMBL" id="JAKEKT020000020">
    <property type="protein sequence ID" value="KAL1645186.1"/>
    <property type="molecule type" value="Genomic_DNA"/>
</dbReference>
<dbReference type="PANTHER" id="PTHR33112:SF13">
    <property type="entry name" value="HETEROKARYON INCOMPATIBILITY DOMAIN-CONTAINING PROTEIN"/>
    <property type="match status" value="1"/>
</dbReference>
<sequence length="570" mass="64620">MAAEAARTMSCPACLDLDYDRYDVPLREPYLYEGQGLRYHITSFWELEQRAAQGCKFCDVLHRGISAVWDVAAVGLTGHAASEREQQLRRSTWPTPGTHHQQQHGRRDSKMDEMASYRPRQPADMRRAEEDEHTKFYRPCIELRPGRSVLVSHALYKRVVPTEGGNGYKLGPNPLEFEHFMRRAPLEFYTLSGKQRIVTHGNFLLRSPQDPASPLLQRGWVFQERLLSRRSLHCTASELVWECRERTWCECGDLGGSGSGINGAGTGADDGIGAVAQRRSTKIQFQNMFEPGATPRSLLYDWMSIVTRYNHLQFTNPSDLPFAFAGVVQKVRDRMQDSGGRYFAGLWTADLPRNLLWVGKKKRLDHEKGSRLYPVDWESVGSGPPSWSWIWYAGWPGARSAHYYGYLERVEVDEEAVVDLDRIVCETEDGNPFGSVVKSVLRMSGRVVQGRLRAGEPKVVPKGFTYSHVREDAYVTFDKFDGDLGFPFGTDCYLFVRDSAGEEIEQEVTCLLVGHERERGGAYSKKELRFFVLVLARAGKGQSYRRIGIARWPKSSHVFSGEAVAEVEIV</sequence>
<dbReference type="Proteomes" id="UP001521184">
    <property type="component" value="Unassembled WGS sequence"/>
</dbReference>
<accession>A0ABR3TUV0</accession>
<feature type="compositionally biased region" description="Basic and acidic residues" evidence="1">
    <location>
        <begin position="105"/>
        <end position="129"/>
    </location>
</feature>
<name>A0ABR3TUV0_9PEZI</name>
<keyword evidence="3" id="KW-1185">Reference proteome</keyword>
<evidence type="ECO:0000256" key="1">
    <source>
        <dbReference type="SAM" id="MobiDB-lite"/>
    </source>
</evidence>
<evidence type="ECO:0000313" key="3">
    <source>
        <dbReference type="Proteomes" id="UP001521184"/>
    </source>
</evidence>
<gene>
    <name evidence="2" type="ORF">SLS58_003891</name>
</gene>
<feature type="compositionally biased region" description="Polar residues" evidence="1">
    <location>
        <begin position="89"/>
        <end position="100"/>
    </location>
</feature>
<evidence type="ECO:0000313" key="2">
    <source>
        <dbReference type="EMBL" id="KAL1645186.1"/>
    </source>
</evidence>
<reference evidence="2 3" key="1">
    <citation type="journal article" date="2023" name="Plant Dis.">
        <title>First Report of Diplodia intermedia Causing Canker and Dieback Diseases on Apple Trees in Canada.</title>
        <authorList>
            <person name="Ellouze W."/>
            <person name="Ilyukhin E."/>
            <person name="Sulman M."/>
            <person name="Ali S."/>
        </authorList>
    </citation>
    <scope>NUCLEOTIDE SEQUENCE [LARGE SCALE GENOMIC DNA]</scope>
    <source>
        <strain evidence="2 3">M45-28</strain>
    </source>
</reference>
<evidence type="ECO:0008006" key="4">
    <source>
        <dbReference type="Google" id="ProtNLM"/>
    </source>
</evidence>
<protein>
    <recommendedName>
        <fullName evidence="4">Heterokaryon incompatibility protein</fullName>
    </recommendedName>
</protein>
<feature type="region of interest" description="Disordered" evidence="1">
    <location>
        <begin position="83"/>
        <end position="129"/>
    </location>
</feature>